<evidence type="ECO:0000313" key="4">
    <source>
        <dbReference type="EMBL" id="KAD6795397.1"/>
    </source>
</evidence>
<dbReference type="Pfam" id="PF13976">
    <property type="entry name" value="gag_pre-integrs"/>
    <property type="match status" value="1"/>
</dbReference>
<reference evidence="4 5" key="1">
    <citation type="submission" date="2019-05" db="EMBL/GenBank/DDBJ databases">
        <title>Mikania micrantha, genome provides insights into the molecular mechanism of rapid growth.</title>
        <authorList>
            <person name="Liu B."/>
        </authorList>
    </citation>
    <scope>NUCLEOTIDE SEQUENCE [LARGE SCALE GENOMIC DNA]</scope>
    <source>
        <strain evidence="4">NLD-2019</strain>
        <tissue evidence="4">Leaf</tissue>
    </source>
</reference>
<feature type="compositionally biased region" description="Basic residues" evidence="1">
    <location>
        <begin position="39"/>
        <end position="51"/>
    </location>
</feature>
<organism evidence="4 5">
    <name type="scientific">Mikania micrantha</name>
    <name type="common">bitter vine</name>
    <dbReference type="NCBI Taxonomy" id="192012"/>
    <lineage>
        <taxon>Eukaryota</taxon>
        <taxon>Viridiplantae</taxon>
        <taxon>Streptophyta</taxon>
        <taxon>Embryophyta</taxon>
        <taxon>Tracheophyta</taxon>
        <taxon>Spermatophyta</taxon>
        <taxon>Magnoliopsida</taxon>
        <taxon>eudicotyledons</taxon>
        <taxon>Gunneridae</taxon>
        <taxon>Pentapetalae</taxon>
        <taxon>asterids</taxon>
        <taxon>campanulids</taxon>
        <taxon>Asterales</taxon>
        <taxon>Asteraceae</taxon>
        <taxon>Asteroideae</taxon>
        <taxon>Heliantheae alliance</taxon>
        <taxon>Eupatorieae</taxon>
        <taxon>Mikania</taxon>
    </lineage>
</organism>
<dbReference type="Proteomes" id="UP000326396">
    <property type="component" value="Linkage Group LG11"/>
</dbReference>
<evidence type="ECO:0000259" key="2">
    <source>
        <dbReference type="Pfam" id="PF13976"/>
    </source>
</evidence>
<dbReference type="AlphaFoldDB" id="A0A5N6PQF9"/>
<accession>A0A5N6PQF9</accession>
<dbReference type="Pfam" id="PF22936">
    <property type="entry name" value="Pol_BBD"/>
    <property type="match status" value="1"/>
</dbReference>
<keyword evidence="5" id="KW-1185">Reference proteome</keyword>
<evidence type="ECO:0000256" key="1">
    <source>
        <dbReference type="SAM" id="MobiDB-lite"/>
    </source>
</evidence>
<feature type="region of interest" description="Disordered" evidence="1">
    <location>
        <begin position="34"/>
        <end position="128"/>
    </location>
</feature>
<dbReference type="InterPro" id="IPR025724">
    <property type="entry name" value="GAG-pre-integrase_dom"/>
</dbReference>
<dbReference type="InterPro" id="IPR054722">
    <property type="entry name" value="PolX-like_BBD"/>
</dbReference>
<proteinExistence type="predicted"/>
<dbReference type="OrthoDB" id="1937754at2759"/>
<dbReference type="EMBL" id="SZYD01000003">
    <property type="protein sequence ID" value="KAD6795397.1"/>
    <property type="molecule type" value="Genomic_DNA"/>
</dbReference>
<name>A0A5N6PQF9_9ASTR</name>
<protein>
    <submittedName>
        <fullName evidence="4">Uncharacterized protein</fullName>
    </submittedName>
</protein>
<evidence type="ECO:0000313" key="5">
    <source>
        <dbReference type="Proteomes" id="UP000326396"/>
    </source>
</evidence>
<gene>
    <name evidence="4" type="ORF">E3N88_06293</name>
</gene>
<comment type="caution">
    <text evidence="4">The sequence shown here is derived from an EMBL/GenBank/DDBJ whole genome shotgun (WGS) entry which is preliminary data.</text>
</comment>
<sequence length="395" mass="43894">MVLPNPNNNPVFRFRDFNSPPFEATQHIGPVYAQISPRGRGRGRGTGRGRNKNYTGRGRSTPFYGPGNYSTPRNNNHWNNPPPWGQYQHWTYPPCPHPTQPHGPTTQPPSPAPGILGSRPSQAYAASESAYTPTDLEQAFHTMTMHPPDQNWYMDTGATSHMTNSTGNFTSYFNKSLFRNIIVGNGSTIPIQGTGHHTLTHPYPPLILRDILHVPNIIKNLISVRKLTTDNSITIEFDPFGFNVKDLKTRIPILRCNSTGDLYPLTFNSPSQLTPPSAFAAITQDMWHHRLGHPGASILNLLKPSLSFDSVSKPLNSVCSSCVFGKQIKLPFFPSYSCTYLPFDIVHSDLWTSPVLSSAGHHLTPHSAYLDAFATHCFPLLPSTNFKIAQLHVFS</sequence>
<feature type="domain" description="Retrovirus-related Pol polyprotein from transposon TNT 1-94-like beta-barrel" evidence="3">
    <location>
        <begin position="152"/>
        <end position="229"/>
    </location>
</feature>
<feature type="compositionally biased region" description="Pro residues" evidence="1">
    <location>
        <begin position="93"/>
        <end position="112"/>
    </location>
</feature>
<evidence type="ECO:0000259" key="3">
    <source>
        <dbReference type="Pfam" id="PF22936"/>
    </source>
</evidence>
<feature type="domain" description="GAG-pre-integrase" evidence="2">
    <location>
        <begin position="261"/>
        <end position="327"/>
    </location>
</feature>